<sequence length="119" mass="12912">MPRSKRTRRKGLLDEDSERSPLSGVANIFDVAMVFSVALIVMLVVSYNMPQLLDPDADLTVVTNPGQPDMQIIIKEGQTIEVMNMTNEIAGGEGEVLGTAYKLANGKVIYVPKDGNESS</sequence>
<gene>
    <name evidence="1" type="ORF">C4B59_08800</name>
</gene>
<organism evidence="1 2">
    <name type="scientific">Candidatus Methanogaster sp</name>
    <dbReference type="NCBI Taxonomy" id="3386292"/>
    <lineage>
        <taxon>Archaea</taxon>
        <taxon>Methanobacteriati</taxon>
        <taxon>Methanobacteriota</taxon>
        <taxon>Stenosarchaea group</taxon>
        <taxon>Methanomicrobia</taxon>
        <taxon>Methanosarcinales</taxon>
        <taxon>ANME-2 cluster</taxon>
        <taxon>Candidatus Methanogasteraceae</taxon>
        <taxon>Candidatus Methanogaster</taxon>
    </lineage>
</organism>
<comment type="caution">
    <text evidence="1">The sequence shown here is derived from an EMBL/GenBank/DDBJ whole genome shotgun (WGS) entry which is preliminary data.</text>
</comment>
<reference evidence="1" key="1">
    <citation type="submission" date="2018-01" db="EMBL/GenBank/DDBJ databases">
        <authorList>
            <person name="Krukenberg V."/>
        </authorList>
    </citation>
    <scope>NUCLEOTIDE SEQUENCE</scope>
    <source>
        <strain evidence="1">E20ANME2</strain>
    </source>
</reference>
<protein>
    <submittedName>
        <fullName evidence="1">Uncharacterized protein</fullName>
    </submittedName>
</protein>
<evidence type="ECO:0000313" key="2">
    <source>
        <dbReference type="Proteomes" id="UP000248329"/>
    </source>
</evidence>
<evidence type="ECO:0000313" key="1">
    <source>
        <dbReference type="EMBL" id="PXF60607.1"/>
    </source>
</evidence>
<name>A0AC61L2Z9_9EURY</name>
<proteinExistence type="predicted"/>
<dbReference type="Proteomes" id="UP000248329">
    <property type="component" value="Unassembled WGS sequence"/>
</dbReference>
<dbReference type="EMBL" id="PQXF01000014">
    <property type="protein sequence ID" value="PXF60607.1"/>
    <property type="molecule type" value="Genomic_DNA"/>
</dbReference>
<accession>A0AC61L2Z9</accession>